<accession>A0A067QQH7</accession>
<name>A0A067QQH7_ZOONE</name>
<keyword evidence="3" id="KW-1185">Reference proteome</keyword>
<evidence type="ECO:0000313" key="3">
    <source>
        <dbReference type="Proteomes" id="UP000027135"/>
    </source>
</evidence>
<gene>
    <name evidence="2" type="ORF">L798_13893</name>
</gene>
<keyword evidence="1" id="KW-0472">Membrane</keyword>
<evidence type="ECO:0000256" key="1">
    <source>
        <dbReference type="SAM" id="Phobius"/>
    </source>
</evidence>
<sequence>MFKKRQQYLTKYKEESHVQNGHDLSFSNEDHKAARRYCTELKLALFLFYVSFIIVCSKLVLVNREFFQNSYVHCKTYWATSSFGTYRLLSDDNKIKISELLLTSNSVVRDYVDHLKWLLLPLLAGIGVTILTWNIIYIDSYIPGINPPTPFSPTKNRKQHSSRFPLVYIIAIVNGFLVFLLMVFHWY</sequence>
<keyword evidence="1" id="KW-0812">Transmembrane</keyword>
<dbReference type="OrthoDB" id="10070125at2759"/>
<dbReference type="PANTHER" id="PTHR28640:SF1">
    <property type="entry name" value="ADP-RIBOSYLATION FACTOR-LIKE PROTEIN 6-INTERACTING PROTEIN 6"/>
    <property type="match status" value="1"/>
</dbReference>
<dbReference type="InParanoid" id="A0A067QQH7"/>
<dbReference type="Pfam" id="PF15062">
    <property type="entry name" value="ARL6IP6"/>
    <property type="match status" value="1"/>
</dbReference>
<organism evidence="2 3">
    <name type="scientific">Zootermopsis nevadensis</name>
    <name type="common">Dampwood termite</name>
    <dbReference type="NCBI Taxonomy" id="136037"/>
    <lineage>
        <taxon>Eukaryota</taxon>
        <taxon>Metazoa</taxon>
        <taxon>Ecdysozoa</taxon>
        <taxon>Arthropoda</taxon>
        <taxon>Hexapoda</taxon>
        <taxon>Insecta</taxon>
        <taxon>Pterygota</taxon>
        <taxon>Neoptera</taxon>
        <taxon>Polyneoptera</taxon>
        <taxon>Dictyoptera</taxon>
        <taxon>Blattodea</taxon>
        <taxon>Blattoidea</taxon>
        <taxon>Termitoidae</taxon>
        <taxon>Termopsidae</taxon>
        <taxon>Zootermopsis</taxon>
    </lineage>
</organism>
<feature type="transmembrane region" description="Helical" evidence="1">
    <location>
        <begin position="166"/>
        <end position="186"/>
    </location>
</feature>
<dbReference type="AlphaFoldDB" id="A0A067QQH7"/>
<proteinExistence type="predicted"/>
<feature type="transmembrane region" description="Helical" evidence="1">
    <location>
        <begin position="41"/>
        <end position="61"/>
    </location>
</feature>
<dbReference type="Proteomes" id="UP000027135">
    <property type="component" value="Unassembled WGS sequence"/>
</dbReference>
<protein>
    <submittedName>
        <fullName evidence="2">ADP-ribosylation factor-like protein 6-interacting protein 6</fullName>
    </submittedName>
</protein>
<keyword evidence="1" id="KW-1133">Transmembrane helix</keyword>
<dbReference type="InterPro" id="IPR029383">
    <property type="entry name" value="ARL6IP6"/>
</dbReference>
<feature type="transmembrane region" description="Helical" evidence="1">
    <location>
        <begin position="117"/>
        <end position="138"/>
    </location>
</feature>
<reference evidence="2 3" key="1">
    <citation type="journal article" date="2014" name="Nat. Commun.">
        <title>Molecular traces of alternative social organization in a termite genome.</title>
        <authorList>
            <person name="Terrapon N."/>
            <person name="Li C."/>
            <person name="Robertson H.M."/>
            <person name="Ji L."/>
            <person name="Meng X."/>
            <person name="Booth W."/>
            <person name="Chen Z."/>
            <person name="Childers C.P."/>
            <person name="Glastad K.M."/>
            <person name="Gokhale K."/>
            <person name="Gowin J."/>
            <person name="Gronenberg W."/>
            <person name="Hermansen R.A."/>
            <person name="Hu H."/>
            <person name="Hunt B.G."/>
            <person name="Huylmans A.K."/>
            <person name="Khalil S.M."/>
            <person name="Mitchell R.D."/>
            <person name="Munoz-Torres M.C."/>
            <person name="Mustard J.A."/>
            <person name="Pan H."/>
            <person name="Reese J.T."/>
            <person name="Scharf M.E."/>
            <person name="Sun F."/>
            <person name="Vogel H."/>
            <person name="Xiao J."/>
            <person name="Yang W."/>
            <person name="Yang Z."/>
            <person name="Yang Z."/>
            <person name="Zhou J."/>
            <person name="Zhu J."/>
            <person name="Brent C.S."/>
            <person name="Elsik C.G."/>
            <person name="Goodisman M.A."/>
            <person name="Liberles D.A."/>
            <person name="Roe R.M."/>
            <person name="Vargo E.L."/>
            <person name="Vilcinskas A."/>
            <person name="Wang J."/>
            <person name="Bornberg-Bauer E."/>
            <person name="Korb J."/>
            <person name="Zhang G."/>
            <person name="Liebig J."/>
        </authorList>
    </citation>
    <scope>NUCLEOTIDE SEQUENCE [LARGE SCALE GENOMIC DNA]</scope>
    <source>
        <tissue evidence="2">Whole organism</tissue>
    </source>
</reference>
<dbReference type="EMBL" id="KK853042">
    <property type="protein sequence ID" value="KDR12138.1"/>
    <property type="molecule type" value="Genomic_DNA"/>
</dbReference>
<dbReference type="STRING" id="136037.A0A067QQH7"/>
<dbReference type="eggNOG" id="ENOG502SEJ9">
    <property type="taxonomic scope" value="Eukaryota"/>
</dbReference>
<dbReference type="PANTHER" id="PTHR28640">
    <property type="entry name" value="ADP-RIBOSYLATION FACTOR-LIKE PROTEIN 6-INTERACTING PROTEIN 6"/>
    <property type="match status" value="1"/>
</dbReference>
<evidence type="ECO:0000313" key="2">
    <source>
        <dbReference type="EMBL" id="KDR12138.1"/>
    </source>
</evidence>